<keyword evidence="7" id="KW-1185">Reference proteome</keyword>
<dbReference type="InterPro" id="IPR052174">
    <property type="entry name" value="Flavoredoxin"/>
</dbReference>
<dbReference type="EMBL" id="JAUTXT010000064">
    <property type="protein sequence ID" value="KAK3670040.1"/>
    <property type="molecule type" value="Genomic_DNA"/>
</dbReference>
<protein>
    <recommendedName>
        <fullName evidence="5">Flavin reductase like domain-containing protein</fullName>
    </recommendedName>
</protein>
<feature type="region of interest" description="Disordered" evidence="4">
    <location>
        <begin position="1"/>
        <end position="33"/>
    </location>
</feature>
<evidence type="ECO:0000259" key="5">
    <source>
        <dbReference type="Pfam" id="PF01613"/>
    </source>
</evidence>
<dbReference type="PANTHER" id="PTHR43567">
    <property type="entry name" value="FLAVOREDOXIN-RELATED-RELATED"/>
    <property type="match status" value="1"/>
</dbReference>
<dbReference type="SUPFAM" id="SSF50475">
    <property type="entry name" value="FMN-binding split barrel"/>
    <property type="match status" value="1"/>
</dbReference>
<dbReference type="Gene3D" id="2.30.110.10">
    <property type="entry name" value="Electron Transport, Fmn-binding Protein, Chain A"/>
    <property type="match status" value="1"/>
</dbReference>
<sequence>MSQTTPPPSPLINHHYHTNHPQSTTMGSKDTMPDTHSVITPAIMYWGTPTVLITTINEHGIANIGPMSSAWWLGHRCVLGLAAVSQTTINLLRTGQCVLNLASDDMGPHINRIAKTTGTPEAPALKQGLGYTYCGDKFALAGLTSRPSDLVAPPRINECPVQLEAQLVNHMALMQDLPDRSGAILAIEVKILRTHIRHDLRMAGHANRVDPDRWRPLIMKFQEFYGLSGKKRGKSELADSTPEERYRALMRSDVVKQGGDMDEGSSSPKK</sequence>
<dbReference type="InterPro" id="IPR012349">
    <property type="entry name" value="Split_barrel_FMN-bd"/>
</dbReference>
<evidence type="ECO:0000313" key="6">
    <source>
        <dbReference type="EMBL" id="KAK3670040.1"/>
    </source>
</evidence>
<dbReference type="Pfam" id="PF01613">
    <property type="entry name" value="Flavin_Reduct"/>
    <property type="match status" value="1"/>
</dbReference>
<proteinExistence type="inferred from homology"/>
<dbReference type="InterPro" id="IPR002563">
    <property type="entry name" value="Flavin_Rdtase-like_dom"/>
</dbReference>
<evidence type="ECO:0000256" key="2">
    <source>
        <dbReference type="ARBA" id="ARBA00022630"/>
    </source>
</evidence>
<evidence type="ECO:0000256" key="1">
    <source>
        <dbReference type="ARBA" id="ARBA00001917"/>
    </source>
</evidence>
<dbReference type="Proteomes" id="UP001274830">
    <property type="component" value="Unassembled WGS sequence"/>
</dbReference>
<comment type="similarity">
    <text evidence="3">Belongs to the flavoredoxin family.</text>
</comment>
<dbReference type="GO" id="GO:0010181">
    <property type="term" value="F:FMN binding"/>
    <property type="evidence" value="ECO:0007669"/>
    <property type="project" value="InterPro"/>
</dbReference>
<evidence type="ECO:0000256" key="4">
    <source>
        <dbReference type="SAM" id="MobiDB-lite"/>
    </source>
</evidence>
<accession>A0AAE0TNF3</accession>
<dbReference type="AlphaFoldDB" id="A0AAE0TNF3"/>
<comment type="caution">
    <text evidence="6">The sequence shown here is derived from an EMBL/GenBank/DDBJ whole genome shotgun (WGS) entry which is preliminary data.</text>
</comment>
<keyword evidence="2" id="KW-0285">Flavoprotein</keyword>
<feature type="domain" description="Flavin reductase like" evidence="5">
    <location>
        <begin position="48"/>
        <end position="173"/>
    </location>
</feature>
<evidence type="ECO:0000256" key="3">
    <source>
        <dbReference type="ARBA" id="ARBA00038054"/>
    </source>
</evidence>
<gene>
    <name evidence="6" type="ORF">LTR78_010071</name>
</gene>
<organism evidence="6 7">
    <name type="scientific">Recurvomyces mirabilis</name>
    <dbReference type="NCBI Taxonomy" id="574656"/>
    <lineage>
        <taxon>Eukaryota</taxon>
        <taxon>Fungi</taxon>
        <taxon>Dikarya</taxon>
        <taxon>Ascomycota</taxon>
        <taxon>Pezizomycotina</taxon>
        <taxon>Dothideomycetes</taxon>
        <taxon>Dothideomycetidae</taxon>
        <taxon>Mycosphaerellales</taxon>
        <taxon>Teratosphaeriaceae</taxon>
        <taxon>Recurvomyces</taxon>
    </lineage>
</organism>
<name>A0AAE0TNF3_9PEZI</name>
<comment type="cofactor">
    <cofactor evidence="1">
        <name>FMN</name>
        <dbReference type="ChEBI" id="CHEBI:58210"/>
    </cofactor>
</comment>
<reference evidence="6" key="1">
    <citation type="submission" date="2023-07" db="EMBL/GenBank/DDBJ databases">
        <title>Black Yeasts Isolated from many extreme environments.</title>
        <authorList>
            <person name="Coleine C."/>
            <person name="Stajich J.E."/>
            <person name="Selbmann L."/>
        </authorList>
    </citation>
    <scope>NUCLEOTIDE SEQUENCE</scope>
    <source>
        <strain evidence="6">CCFEE 5485</strain>
    </source>
</reference>
<evidence type="ECO:0000313" key="7">
    <source>
        <dbReference type="Proteomes" id="UP001274830"/>
    </source>
</evidence>
<feature type="compositionally biased region" description="Pro residues" evidence="4">
    <location>
        <begin position="1"/>
        <end position="10"/>
    </location>
</feature>
<feature type="compositionally biased region" description="Polar residues" evidence="4">
    <location>
        <begin position="19"/>
        <end position="28"/>
    </location>
</feature>
<dbReference type="PANTHER" id="PTHR43567:SF1">
    <property type="entry name" value="FLAVOREDOXIN"/>
    <property type="match status" value="1"/>
</dbReference>